<evidence type="ECO:0000256" key="2">
    <source>
        <dbReference type="ARBA" id="ARBA00004123"/>
    </source>
</evidence>
<dbReference type="SUPFAM" id="SSF46689">
    <property type="entry name" value="Homeodomain-like"/>
    <property type="match status" value="3"/>
</dbReference>
<comment type="subcellular location">
    <subcellularLocation>
        <location evidence="2 10 11">Nucleus</location>
    </subcellularLocation>
</comment>
<evidence type="ECO:0000259" key="13">
    <source>
        <dbReference type="PROSITE" id="PS50071"/>
    </source>
</evidence>
<evidence type="ECO:0000256" key="1">
    <source>
        <dbReference type="ARBA" id="ARBA00003263"/>
    </source>
</evidence>
<feature type="DNA-binding region" description="Homeobox" evidence="10">
    <location>
        <begin position="778"/>
        <end position="837"/>
    </location>
</feature>
<keyword evidence="7 10" id="KW-0371">Homeobox</keyword>
<dbReference type="EMBL" id="JAAKFY010000018">
    <property type="protein sequence ID" value="KAF3843237.1"/>
    <property type="molecule type" value="Genomic_DNA"/>
</dbReference>
<keyword evidence="9 10" id="KW-0539">Nucleus</keyword>
<evidence type="ECO:0000313" key="14">
    <source>
        <dbReference type="EMBL" id="KAF3843237.1"/>
    </source>
</evidence>
<feature type="region of interest" description="Disordered" evidence="12">
    <location>
        <begin position="737"/>
        <end position="771"/>
    </location>
</feature>
<feature type="domain" description="Homeobox" evidence="13">
    <location>
        <begin position="776"/>
        <end position="836"/>
    </location>
</feature>
<dbReference type="Gene3D" id="1.10.10.60">
    <property type="entry name" value="Homeodomain-like"/>
    <property type="match status" value="3"/>
</dbReference>
<dbReference type="PROSITE" id="PS00027">
    <property type="entry name" value="HOMEOBOX_1"/>
    <property type="match status" value="3"/>
</dbReference>
<dbReference type="Proteomes" id="UP000518266">
    <property type="component" value="Unassembled WGS sequence"/>
</dbReference>
<gene>
    <name evidence="14" type="ORF">F7725_002086</name>
</gene>
<dbReference type="GO" id="GO:0000978">
    <property type="term" value="F:RNA polymerase II cis-regulatory region sequence-specific DNA binding"/>
    <property type="evidence" value="ECO:0007669"/>
    <property type="project" value="TreeGrafter"/>
</dbReference>
<dbReference type="CDD" id="cd00086">
    <property type="entry name" value="homeodomain"/>
    <property type="match status" value="3"/>
</dbReference>
<feature type="compositionally biased region" description="Basic and acidic residues" evidence="12">
    <location>
        <begin position="170"/>
        <end position="179"/>
    </location>
</feature>
<keyword evidence="6 10" id="KW-0238">DNA-binding</keyword>
<protein>
    <recommendedName>
        <fullName evidence="13">Homeobox domain-containing protein</fullName>
    </recommendedName>
</protein>
<feature type="compositionally biased region" description="Low complexity" evidence="12">
    <location>
        <begin position="156"/>
        <end position="166"/>
    </location>
</feature>
<dbReference type="PRINTS" id="PR00024">
    <property type="entry name" value="HOMEOBOX"/>
</dbReference>
<organism evidence="14 15">
    <name type="scientific">Dissostichus mawsoni</name>
    <name type="common">Antarctic cod</name>
    <dbReference type="NCBI Taxonomy" id="36200"/>
    <lineage>
        <taxon>Eukaryota</taxon>
        <taxon>Metazoa</taxon>
        <taxon>Chordata</taxon>
        <taxon>Craniata</taxon>
        <taxon>Vertebrata</taxon>
        <taxon>Euteleostomi</taxon>
        <taxon>Actinopterygii</taxon>
        <taxon>Neopterygii</taxon>
        <taxon>Teleostei</taxon>
        <taxon>Neoteleostei</taxon>
        <taxon>Acanthomorphata</taxon>
        <taxon>Eupercaria</taxon>
        <taxon>Perciformes</taxon>
        <taxon>Notothenioidei</taxon>
        <taxon>Nototheniidae</taxon>
        <taxon>Dissostichus</taxon>
    </lineage>
</organism>
<reference evidence="14 15" key="1">
    <citation type="submission" date="2020-03" db="EMBL/GenBank/DDBJ databases">
        <title>Dissostichus mawsoni Genome sequencing and assembly.</title>
        <authorList>
            <person name="Park H."/>
        </authorList>
    </citation>
    <scope>NUCLEOTIDE SEQUENCE [LARGE SCALE GENOMIC DNA]</scope>
    <source>
        <strain evidence="14">DM0001</strain>
        <tissue evidence="14">Muscle</tissue>
    </source>
</reference>
<dbReference type="InterPro" id="IPR017970">
    <property type="entry name" value="Homeobox_CS"/>
</dbReference>
<proteinExistence type="inferred from homology"/>
<evidence type="ECO:0000256" key="3">
    <source>
        <dbReference type="ARBA" id="ARBA00006317"/>
    </source>
</evidence>
<evidence type="ECO:0000256" key="11">
    <source>
        <dbReference type="RuleBase" id="RU000682"/>
    </source>
</evidence>
<evidence type="ECO:0000256" key="12">
    <source>
        <dbReference type="SAM" id="MobiDB-lite"/>
    </source>
</evidence>
<sequence>MTEYDDRSCASNMYLPSCTYYVSSPDFTSVSSFLPQTTSCQINFPYSSNIAQIQPVREVAFRDYGLDHPSKWHYRGNYASYYSTDEIMHRDLIQSSGSRADVIFKNDSLYGHHGGTSSPCNFFNGVGRNGVFDQFLETPKTDKPNAELPGQKTDSAAAAEEAANNNQDLTKLEQDKAEQSADEDSSSNCGDKNNQQSSSTKSRKKRCPYTKYQLRELEREFFFNVYINKEKRLQLSRMLNLSDRQVKIWFQNRRMKEKSSIATAYMDSLLGACRSDSFYSSSNMYMPSGSEMGTYGMQTCGLLPSFGKRGEVNHQNMGMNVHSYIPQIDNWTDPNRPCRLEPSTQMSNCTFSQSIKEESNCCMYSEKRVQKVSSTEVPAYSNVISQSCPVDGPEIPVPGYFRLSQTYANGKHPENYCHEPPSPNPTLVQLSRITPKPQSSSAPSNFAEEKKKSEGVPQNPETSRTPVPADSPDPRSSSGEKNCSMEAPVSSPELLKEGKDCKSAPPTSNWLTAKSGRKKRCPYTKHQTLELEKEFLFNMYLTRERRLEISRGVNLTDRQVKIWFQNRRMKLKKMNRENRIRELTSNLTFSNCYVDAIMGQEPEDVYGARFLQAPHTVTPRPPGAGDNADFSSCNFAPKSAVFSSSWSSVHPQGIYHPYVHHHHHQSHLPASDGRYVGVRSWMDPISNHVSFSGFHPSSRPYGTKPEVLPPKATESDSLEAEARPVGGDFACGVSECPEKATKEQSGSELSSHSEPKEEKQQQLDQSNPSVNWIHARSTRKKRCPYTKYQTLELEKEFLFNMYLTRDRRFEVARILTLTERQVKIWFQNRRMKMKKMNRERNGKDLL</sequence>
<dbReference type="InterPro" id="IPR021918">
    <property type="entry name" value="DUF3528"/>
</dbReference>
<evidence type="ECO:0000256" key="4">
    <source>
        <dbReference type="ARBA" id="ARBA00022473"/>
    </source>
</evidence>
<dbReference type="InterPro" id="IPR020479">
    <property type="entry name" value="HD_metazoa"/>
</dbReference>
<dbReference type="GO" id="GO:0000981">
    <property type="term" value="F:DNA-binding transcription factor activity, RNA polymerase II-specific"/>
    <property type="evidence" value="ECO:0007669"/>
    <property type="project" value="InterPro"/>
</dbReference>
<evidence type="ECO:0000256" key="8">
    <source>
        <dbReference type="ARBA" id="ARBA00023163"/>
    </source>
</evidence>
<dbReference type="InterPro" id="IPR001356">
    <property type="entry name" value="HD"/>
</dbReference>
<keyword evidence="15" id="KW-1185">Reference proteome</keyword>
<dbReference type="InterPro" id="IPR009057">
    <property type="entry name" value="Homeodomain-like_sf"/>
</dbReference>
<dbReference type="OrthoDB" id="6159439at2759"/>
<dbReference type="GO" id="GO:0006351">
    <property type="term" value="P:DNA-templated transcription"/>
    <property type="evidence" value="ECO:0007669"/>
    <property type="project" value="InterPro"/>
</dbReference>
<feature type="compositionally biased region" description="Polar residues" evidence="12">
    <location>
        <begin position="425"/>
        <end position="444"/>
    </location>
</feature>
<name>A0A7J5Y3K6_DISMA</name>
<feature type="region of interest" description="Disordered" evidence="12">
    <location>
        <begin position="136"/>
        <end position="205"/>
    </location>
</feature>
<evidence type="ECO:0000313" key="15">
    <source>
        <dbReference type="Proteomes" id="UP000518266"/>
    </source>
</evidence>
<dbReference type="PANTHER" id="PTHR45874:SF5">
    <property type="entry name" value="HOMEOBOX PROTEIN HOX-D10"/>
    <property type="match status" value="1"/>
</dbReference>
<dbReference type="PANTHER" id="PTHR45874">
    <property type="entry name" value="HOMEOBOX PROTEIN ABDOMINAL-B"/>
    <property type="match status" value="1"/>
</dbReference>
<dbReference type="PROSITE" id="PS50071">
    <property type="entry name" value="HOMEOBOX_2"/>
    <property type="match status" value="3"/>
</dbReference>
<dbReference type="FunFam" id="1.10.10.60:FF:000018">
    <property type="entry name" value="Homeobox A10"/>
    <property type="match status" value="2"/>
</dbReference>
<dbReference type="FunFam" id="1.10.10.60:FF:000166">
    <property type="entry name" value="homeobox protein Hox-C11"/>
    <property type="match status" value="1"/>
</dbReference>
<comment type="similarity">
    <text evidence="3">Belongs to the Abd-B homeobox family.</text>
</comment>
<accession>A0A7J5Y3K6</accession>
<comment type="caution">
    <text evidence="14">The sequence shown here is derived from an EMBL/GenBank/DDBJ whole genome shotgun (WGS) entry which is preliminary data.</text>
</comment>
<feature type="domain" description="Homeobox" evidence="13">
    <location>
        <begin position="514"/>
        <end position="574"/>
    </location>
</feature>
<evidence type="ECO:0000256" key="10">
    <source>
        <dbReference type="PROSITE-ProRule" id="PRU00108"/>
    </source>
</evidence>
<feature type="domain" description="Homeobox" evidence="13">
    <location>
        <begin position="200"/>
        <end position="260"/>
    </location>
</feature>
<dbReference type="InterPro" id="IPR046333">
    <property type="entry name" value="HXA10/ABDB-like"/>
</dbReference>
<comment type="function">
    <text evidence="1">Sequence-specific transcription factor which is part of a developmental regulatory system that provides cells with specific positional identities on the anterior-posterior axis.</text>
</comment>
<dbReference type="Pfam" id="PF04617">
    <property type="entry name" value="Hox9_act"/>
    <property type="match status" value="1"/>
</dbReference>
<dbReference type="SMART" id="SM00389">
    <property type="entry name" value="HOX"/>
    <property type="match status" value="3"/>
</dbReference>
<feature type="region of interest" description="Disordered" evidence="12">
    <location>
        <begin position="693"/>
        <end position="721"/>
    </location>
</feature>
<dbReference type="AlphaFoldDB" id="A0A7J5Y3K6"/>
<feature type="DNA-binding region" description="Homeobox" evidence="10">
    <location>
        <begin position="516"/>
        <end position="575"/>
    </location>
</feature>
<dbReference type="InterPro" id="IPR006711">
    <property type="entry name" value="Hox9_activation_N"/>
</dbReference>
<evidence type="ECO:0000256" key="6">
    <source>
        <dbReference type="ARBA" id="ARBA00023125"/>
    </source>
</evidence>
<evidence type="ECO:0000256" key="7">
    <source>
        <dbReference type="ARBA" id="ARBA00023155"/>
    </source>
</evidence>
<keyword evidence="8" id="KW-0804">Transcription</keyword>
<evidence type="ECO:0000256" key="9">
    <source>
        <dbReference type="ARBA" id="ARBA00023242"/>
    </source>
</evidence>
<keyword evidence="4" id="KW-0217">Developmental protein</keyword>
<evidence type="ECO:0000256" key="5">
    <source>
        <dbReference type="ARBA" id="ARBA00023015"/>
    </source>
</evidence>
<keyword evidence="5" id="KW-0805">Transcription regulation</keyword>
<feature type="compositionally biased region" description="Basic and acidic residues" evidence="12">
    <location>
        <begin position="751"/>
        <end position="761"/>
    </location>
</feature>
<feature type="DNA-binding region" description="Homeobox" evidence="10">
    <location>
        <begin position="202"/>
        <end position="261"/>
    </location>
</feature>
<dbReference type="GO" id="GO:0005654">
    <property type="term" value="C:nucleoplasm"/>
    <property type="evidence" value="ECO:0007669"/>
    <property type="project" value="UniProtKB-ARBA"/>
</dbReference>
<dbReference type="Pfam" id="PF12045">
    <property type="entry name" value="DUF3528"/>
    <property type="match status" value="1"/>
</dbReference>
<dbReference type="Pfam" id="PF00046">
    <property type="entry name" value="Homeodomain"/>
    <property type="match status" value="3"/>
</dbReference>
<feature type="region of interest" description="Disordered" evidence="12">
    <location>
        <begin position="412"/>
        <end position="510"/>
    </location>
</feature>